<dbReference type="InterPro" id="IPR001128">
    <property type="entry name" value="Cyt_P450"/>
</dbReference>
<accession>A0A226DE23</accession>
<evidence type="ECO:0000256" key="6">
    <source>
        <dbReference type="ARBA" id="ARBA00022723"/>
    </source>
</evidence>
<keyword evidence="17" id="KW-1185">Reference proteome</keyword>
<evidence type="ECO:0000256" key="5">
    <source>
        <dbReference type="ARBA" id="ARBA00022617"/>
    </source>
</evidence>
<feature type="binding site" description="axial binding residue" evidence="13">
    <location>
        <position position="481"/>
    </location>
    <ligand>
        <name>heme</name>
        <dbReference type="ChEBI" id="CHEBI:30413"/>
    </ligand>
    <ligandPart>
        <name>Fe</name>
        <dbReference type="ChEBI" id="CHEBI:18248"/>
    </ligandPart>
</feature>
<evidence type="ECO:0000256" key="14">
    <source>
        <dbReference type="RuleBase" id="RU000461"/>
    </source>
</evidence>
<keyword evidence="7" id="KW-0256">Endoplasmic reticulum</keyword>
<dbReference type="SUPFAM" id="SSF48264">
    <property type="entry name" value="Cytochrome P450"/>
    <property type="match status" value="1"/>
</dbReference>
<evidence type="ECO:0000313" key="16">
    <source>
        <dbReference type="EMBL" id="OXA43835.1"/>
    </source>
</evidence>
<dbReference type="STRING" id="158441.A0A226DE23"/>
<dbReference type="PANTHER" id="PTHR24291">
    <property type="entry name" value="CYTOCHROME P450 FAMILY 4"/>
    <property type="match status" value="1"/>
</dbReference>
<dbReference type="InterPro" id="IPR017972">
    <property type="entry name" value="Cyt_P450_CS"/>
</dbReference>
<dbReference type="Pfam" id="PF00067">
    <property type="entry name" value="p450"/>
    <property type="match status" value="1"/>
</dbReference>
<keyword evidence="15" id="KW-0812">Transmembrane</keyword>
<dbReference type="Gene3D" id="1.10.630.10">
    <property type="entry name" value="Cytochrome P450"/>
    <property type="match status" value="1"/>
</dbReference>
<keyword evidence="11 14" id="KW-0503">Monooxygenase</keyword>
<keyword evidence="5 13" id="KW-0349">Heme</keyword>
<comment type="cofactor">
    <cofactor evidence="1 13">
        <name>heme</name>
        <dbReference type="ChEBI" id="CHEBI:30413"/>
    </cofactor>
</comment>
<feature type="transmembrane region" description="Helical" evidence="15">
    <location>
        <begin position="32"/>
        <end position="54"/>
    </location>
</feature>
<evidence type="ECO:0000313" key="17">
    <source>
        <dbReference type="Proteomes" id="UP000198287"/>
    </source>
</evidence>
<dbReference type="GO" id="GO:0020037">
    <property type="term" value="F:heme binding"/>
    <property type="evidence" value="ECO:0007669"/>
    <property type="project" value="InterPro"/>
</dbReference>
<evidence type="ECO:0000256" key="9">
    <source>
        <dbReference type="ARBA" id="ARBA00023002"/>
    </source>
</evidence>
<gene>
    <name evidence="16" type="ORF">Fcan01_21431</name>
</gene>
<evidence type="ECO:0000256" key="4">
    <source>
        <dbReference type="ARBA" id="ARBA00010617"/>
    </source>
</evidence>
<dbReference type="InterPro" id="IPR036396">
    <property type="entry name" value="Cyt_P450_sf"/>
</dbReference>
<evidence type="ECO:0000256" key="8">
    <source>
        <dbReference type="ARBA" id="ARBA00022848"/>
    </source>
</evidence>
<dbReference type="GO" id="GO:0005506">
    <property type="term" value="F:iron ion binding"/>
    <property type="evidence" value="ECO:0007669"/>
    <property type="project" value="InterPro"/>
</dbReference>
<evidence type="ECO:0000256" key="12">
    <source>
        <dbReference type="ARBA" id="ARBA00023136"/>
    </source>
</evidence>
<evidence type="ECO:0000256" key="1">
    <source>
        <dbReference type="ARBA" id="ARBA00001971"/>
    </source>
</evidence>
<protein>
    <submittedName>
        <fullName evidence="16">Cytochrome P450 4C1</fullName>
    </submittedName>
</protein>
<keyword evidence="10 13" id="KW-0408">Iron</keyword>
<evidence type="ECO:0000256" key="3">
    <source>
        <dbReference type="ARBA" id="ARBA00004586"/>
    </source>
</evidence>
<proteinExistence type="inferred from homology"/>
<keyword evidence="15" id="KW-1133">Transmembrane helix</keyword>
<dbReference type="EMBL" id="LNIX01000021">
    <property type="protein sequence ID" value="OXA43835.1"/>
    <property type="molecule type" value="Genomic_DNA"/>
</dbReference>
<evidence type="ECO:0000256" key="2">
    <source>
        <dbReference type="ARBA" id="ARBA00004524"/>
    </source>
</evidence>
<evidence type="ECO:0000256" key="7">
    <source>
        <dbReference type="ARBA" id="ARBA00022824"/>
    </source>
</evidence>
<name>A0A226DE23_FOLCA</name>
<dbReference type="GO" id="GO:0005789">
    <property type="term" value="C:endoplasmic reticulum membrane"/>
    <property type="evidence" value="ECO:0007669"/>
    <property type="project" value="UniProtKB-SubCell"/>
</dbReference>
<dbReference type="PRINTS" id="PR00385">
    <property type="entry name" value="P450"/>
</dbReference>
<dbReference type="CDD" id="cd20628">
    <property type="entry name" value="CYP4"/>
    <property type="match status" value="1"/>
</dbReference>
<dbReference type="GO" id="GO:0004497">
    <property type="term" value="F:monooxygenase activity"/>
    <property type="evidence" value="ECO:0007669"/>
    <property type="project" value="UniProtKB-KW"/>
</dbReference>
<reference evidence="16 17" key="1">
    <citation type="submission" date="2015-12" db="EMBL/GenBank/DDBJ databases">
        <title>The genome of Folsomia candida.</title>
        <authorList>
            <person name="Faddeeva A."/>
            <person name="Derks M.F."/>
            <person name="Anvar Y."/>
            <person name="Smit S."/>
            <person name="Van Straalen N."/>
            <person name="Roelofs D."/>
        </authorList>
    </citation>
    <scope>NUCLEOTIDE SEQUENCE [LARGE SCALE GENOMIC DNA]</scope>
    <source>
        <strain evidence="16 17">VU population</strain>
        <tissue evidence="16">Whole body</tissue>
    </source>
</reference>
<keyword evidence="12 15" id="KW-0472">Membrane</keyword>
<dbReference type="PRINTS" id="PR00463">
    <property type="entry name" value="EP450I"/>
</dbReference>
<dbReference type="PROSITE" id="PS00086">
    <property type="entry name" value="CYTOCHROME_P450"/>
    <property type="match status" value="1"/>
</dbReference>
<dbReference type="Proteomes" id="UP000198287">
    <property type="component" value="Unassembled WGS sequence"/>
</dbReference>
<keyword evidence="9 14" id="KW-0560">Oxidoreductase</keyword>
<organism evidence="16 17">
    <name type="scientific">Folsomia candida</name>
    <name type="common">Springtail</name>
    <dbReference type="NCBI Taxonomy" id="158441"/>
    <lineage>
        <taxon>Eukaryota</taxon>
        <taxon>Metazoa</taxon>
        <taxon>Ecdysozoa</taxon>
        <taxon>Arthropoda</taxon>
        <taxon>Hexapoda</taxon>
        <taxon>Collembola</taxon>
        <taxon>Entomobryomorpha</taxon>
        <taxon>Isotomoidea</taxon>
        <taxon>Isotomidae</taxon>
        <taxon>Proisotominae</taxon>
        <taxon>Folsomia</taxon>
    </lineage>
</organism>
<sequence>MNDTLSSIGMDLILHGIRELQDLRGVLRRPQIQVTVGLFLFVLLCLTSYAIMTLTRKARMLRKFPAAWKLPIVGSIPLMLGSPESMSSRVAIGTWLWGRVFTFWLSHIPYLVITDADAVQKVLSSTKYIEKGKNYNQFEWLLGNGLITSNGHMWKEDRRLLSPSFKYQRFDGFLTYFNKHSKILVEILDKVFVEGNSKKDKSGGKEKDVNLHPYLSRATMDFISESALGLDSNFQSDIHAKFLEGVHMALAAVRTRVTRPWLTVPIIWDIFGFGKEEKAATAVFSEIMNEVSDPTNILKRREILSNNDGAIAGTKPFIDALLDCKSNKDITGHIHTIFGAGFETTASGMNYTLFLLALNPHLQAKVHEELDQVLGKTSEDLDVTFAHLADLKYLEMCIKETLRLFPPAPAILRNAVEDIPLETGQVIPKGVDMLFFLRDVHLDPRHFPNPGKFDPDRFLPEACASRHPYAYIPFSAGPRNCLGLKYAMVQMKCCLSHILRHFKVSTQQKRDDLKIVYGMVLETSPAIELTLTPREQ</sequence>
<dbReference type="PANTHER" id="PTHR24291:SF189">
    <property type="entry name" value="CYTOCHROME P450 4C3-RELATED"/>
    <property type="match status" value="1"/>
</dbReference>
<dbReference type="OMA" id="HHAHEST"/>
<evidence type="ECO:0000256" key="13">
    <source>
        <dbReference type="PIRSR" id="PIRSR602401-1"/>
    </source>
</evidence>
<dbReference type="GO" id="GO:0016705">
    <property type="term" value="F:oxidoreductase activity, acting on paired donors, with incorporation or reduction of molecular oxygen"/>
    <property type="evidence" value="ECO:0007669"/>
    <property type="project" value="InterPro"/>
</dbReference>
<keyword evidence="8" id="KW-0492">Microsome</keyword>
<comment type="subcellular location">
    <subcellularLocation>
        <location evidence="3">Endoplasmic reticulum membrane</location>
    </subcellularLocation>
    <subcellularLocation>
        <location evidence="2">Microsome membrane</location>
    </subcellularLocation>
</comment>
<keyword evidence="6 13" id="KW-0479">Metal-binding</keyword>
<dbReference type="OrthoDB" id="1470350at2759"/>
<evidence type="ECO:0000256" key="11">
    <source>
        <dbReference type="ARBA" id="ARBA00023033"/>
    </source>
</evidence>
<evidence type="ECO:0000256" key="10">
    <source>
        <dbReference type="ARBA" id="ARBA00023004"/>
    </source>
</evidence>
<evidence type="ECO:0000256" key="15">
    <source>
        <dbReference type="SAM" id="Phobius"/>
    </source>
</evidence>
<comment type="similarity">
    <text evidence="4 14">Belongs to the cytochrome P450 family.</text>
</comment>
<dbReference type="AlphaFoldDB" id="A0A226DE23"/>
<dbReference type="InterPro" id="IPR002401">
    <property type="entry name" value="Cyt_P450_E_grp-I"/>
</dbReference>
<comment type="caution">
    <text evidence="16">The sequence shown here is derived from an EMBL/GenBank/DDBJ whole genome shotgun (WGS) entry which is preliminary data.</text>
</comment>
<dbReference type="InterPro" id="IPR050196">
    <property type="entry name" value="Cytochrome_P450_Monoox"/>
</dbReference>